<organism evidence="5 6">
    <name type="scientific">Candidatus Electrothrix aarhusensis</name>
    <dbReference type="NCBI Taxonomy" id="1859131"/>
    <lineage>
        <taxon>Bacteria</taxon>
        <taxon>Pseudomonadati</taxon>
        <taxon>Thermodesulfobacteriota</taxon>
        <taxon>Desulfobulbia</taxon>
        <taxon>Desulfobulbales</taxon>
        <taxon>Desulfobulbaceae</taxon>
        <taxon>Candidatus Electrothrix</taxon>
    </lineage>
</organism>
<comment type="similarity">
    <text evidence="3">Belongs to the glycosyl hydrolase 84 family.</text>
</comment>
<gene>
    <name evidence="5" type="ORF">H206_00725</name>
</gene>
<dbReference type="InterPro" id="IPR011496">
    <property type="entry name" value="O-GlcNAcase_cat"/>
</dbReference>
<evidence type="ECO:0000313" key="5">
    <source>
        <dbReference type="EMBL" id="RWX45874.1"/>
    </source>
</evidence>
<dbReference type="InterPro" id="IPR017853">
    <property type="entry name" value="GH"/>
</dbReference>
<accession>A0A3S3UAL1</accession>
<keyword evidence="2 3" id="KW-0326">Glycosidase</keyword>
<dbReference type="GO" id="GO:1901135">
    <property type="term" value="P:carbohydrate derivative metabolic process"/>
    <property type="evidence" value="ECO:0007669"/>
    <property type="project" value="UniProtKB-ARBA"/>
</dbReference>
<feature type="active site" description="Proton donor" evidence="3">
    <location>
        <position position="125"/>
    </location>
</feature>
<keyword evidence="6" id="KW-1185">Reference proteome</keyword>
<dbReference type="EMBL" id="MTKO01000071">
    <property type="protein sequence ID" value="RWX45874.1"/>
    <property type="molecule type" value="Genomic_DNA"/>
</dbReference>
<dbReference type="PANTHER" id="PTHR13170:SF16">
    <property type="entry name" value="PROTEIN O-GLCNACASE"/>
    <property type="match status" value="1"/>
</dbReference>
<dbReference type="Pfam" id="PF07555">
    <property type="entry name" value="NAGidase"/>
    <property type="match status" value="1"/>
</dbReference>
<dbReference type="InterPro" id="IPR051822">
    <property type="entry name" value="Glycosyl_Hydrolase_84"/>
</dbReference>
<evidence type="ECO:0000256" key="3">
    <source>
        <dbReference type="PROSITE-ProRule" id="PRU01353"/>
    </source>
</evidence>
<reference evidence="5 6" key="1">
    <citation type="submission" date="2017-01" db="EMBL/GenBank/DDBJ databases">
        <title>The cable genome- insights into the physiology and evolution of filamentous bacteria capable of sulfide oxidation via long distance electron transfer.</title>
        <authorList>
            <person name="Schreiber L."/>
            <person name="Bjerg J.T."/>
            <person name="Boggild A."/>
            <person name="Van De Vossenberg J."/>
            <person name="Meysman F."/>
            <person name="Nielsen L.P."/>
            <person name="Schramm A."/>
            <person name="Kjeldsen K.U."/>
        </authorList>
    </citation>
    <scope>NUCLEOTIDE SEQUENCE [LARGE SCALE GENOMIC DNA]</scope>
    <source>
        <strain evidence="5">MCF</strain>
    </source>
</reference>
<dbReference type="GO" id="GO:0015929">
    <property type="term" value="F:hexosaminidase activity"/>
    <property type="evidence" value="ECO:0007669"/>
    <property type="project" value="UniProtKB-ARBA"/>
</dbReference>
<feature type="domain" description="GH84" evidence="4">
    <location>
        <begin position="10"/>
        <end position="282"/>
    </location>
</feature>
<dbReference type="Gene3D" id="3.20.20.80">
    <property type="entry name" value="Glycosidases"/>
    <property type="match status" value="1"/>
</dbReference>
<sequence length="293" mass="33982">MDKKKDKRSTYLGLIEGFFGRSWSFAARYDYAEFLQNNGYHFYIYAPKDDPYLRKVWQEDWPPEIFAQLQALINRYKSLDLDFGLGLSPFEIYKNYDSSTRKSLETKITRLNQLGIDILCVLFDDMCGDVPDLAQTQIQIIRDILCLTTAKKVIICPTYYSFDPVLEKVFSAMPKGYFQDLAEGLPPHVDIFWTGPKVCSQEYPESHLKEVTQLLGRKPFLWDNYPVNDGVKICKFLHLKAFENRPASLAKVTAGHAVNPMNQAWLSRIPLYSLPRSYAQGLAIIHKRHYKRL</sequence>
<comment type="caution">
    <text evidence="5">The sequence shown here is derived from an EMBL/GenBank/DDBJ whole genome shotgun (WGS) entry which is preliminary data.</text>
</comment>
<evidence type="ECO:0000256" key="2">
    <source>
        <dbReference type="ARBA" id="ARBA00023295"/>
    </source>
</evidence>
<evidence type="ECO:0000313" key="6">
    <source>
        <dbReference type="Proteomes" id="UP000287853"/>
    </source>
</evidence>
<evidence type="ECO:0000259" key="4">
    <source>
        <dbReference type="PROSITE" id="PS52009"/>
    </source>
</evidence>
<dbReference type="SUPFAM" id="SSF51445">
    <property type="entry name" value="(Trans)glycosidases"/>
    <property type="match status" value="1"/>
</dbReference>
<dbReference type="PANTHER" id="PTHR13170">
    <property type="entry name" value="O-GLCNACASE"/>
    <property type="match status" value="1"/>
</dbReference>
<name>A0A3S3UAL1_9BACT</name>
<dbReference type="Proteomes" id="UP000287853">
    <property type="component" value="Unassembled WGS sequence"/>
</dbReference>
<proteinExistence type="inferred from homology"/>
<dbReference type="AlphaFoldDB" id="A0A3S3UAL1"/>
<dbReference type="PROSITE" id="PS52009">
    <property type="entry name" value="GH84"/>
    <property type="match status" value="1"/>
</dbReference>
<keyword evidence="1 3" id="KW-0378">Hydrolase</keyword>
<protein>
    <submittedName>
        <fullName evidence="5">Beta-N-acetylglucosaminidase</fullName>
    </submittedName>
</protein>
<evidence type="ECO:0000256" key="1">
    <source>
        <dbReference type="ARBA" id="ARBA00022801"/>
    </source>
</evidence>